<feature type="domain" description="HTH bat-type" evidence="3">
    <location>
        <begin position="7"/>
        <end position="38"/>
    </location>
</feature>
<organism evidence="4 5">
    <name type="scientific">Natribaculum luteum</name>
    <dbReference type="NCBI Taxonomy" id="1586232"/>
    <lineage>
        <taxon>Archaea</taxon>
        <taxon>Methanobacteriati</taxon>
        <taxon>Methanobacteriota</taxon>
        <taxon>Stenosarchaea group</taxon>
        <taxon>Halobacteria</taxon>
        <taxon>Halobacteriales</taxon>
        <taxon>Natrialbaceae</taxon>
        <taxon>Natribaculum</taxon>
    </lineage>
</organism>
<comment type="caution">
    <text evidence="4">The sequence shown here is derived from an EMBL/GenBank/DDBJ whole genome shotgun (WGS) entry which is preliminary data.</text>
</comment>
<evidence type="ECO:0000256" key="2">
    <source>
        <dbReference type="ARBA" id="ARBA00023163"/>
    </source>
</evidence>
<evidence type="ECO:0000313" key="4">
    <source>
        <dbReference type="EMBL" id="MFC4249281.1"/>
    </source>
</evidence>
<dbReference type="Pfam" id="PF04967">
    <property type="entry name" value="HTH_10"/>
    <property type="match status" value="1"/>
</dbReference>
<keyword evidence="1" id="KW-0805">Transcription regulation</keyword>
<keyword evidence="2" id="KW-0804">Transcription</keyword>
<proteinExistence type="predicted"/>
<dbReference type="RefSeq" id="WP_377071387.1">
    <property type="nucleotide sequence ID" value="NZ_JBHSDJ010000131.1"/>
</dbReference>
<dbReference type="EMBL" id="JBHSDJ010000131">
    <property type="protein sequence ID" value="MFC4249281.1"/>
    <property type="molecule type" value="Genomic_DNA"/>
</dbReference>
<accession>A0ABD5P502</accession>
<dbReference type="InterPro" id="IPR007050">
    <property type="entry name" value="HTH_bacterioopsin"/>
</dbReference>
<evidence type="ECO:0000313" key="5">
    <source>
        <dbReference type="Proteomes" id="UP001595821"/>
    </source>
</evidence>
<gene>
    <name evidence="4" type="ORF">ACFOZ7_20505</name>
</gene>
<evidence type="ECO:0000259" key="3">
    <source>
        <dbReference type="Pfam" id="PF04967"/>
    </source>
</evidence>
<sequence>MVLVDLRREPVEDVADELGCASGTAAEHLRKAEQTVIDSLEL</sequence>
<dbReference type="Proteomes" id="UP001595821">
    <property type="component" value="Unassembled WGS sequence"/>
</dbReference>
<reference evidence="4 5" key="1">
    <citation type="journal article" date="2014" name="Int. J. Syst. Evol. Microbiol.">
        <title>Complete genome sequence of Corynebacterium casei LMG S-19264T (=DSM 44701T), isolated from a smear-ripened cheese.</title>
        <authorList>
            <consortium name="US DOE Joint Genome Institute (JGI-PGF)"/>
            <person name="Walter F."/>
            <person name="Albersmeier A."/>
            <person name="Kalinowski J."/>
            <person name="Ruckert C."/>
        </authorList>
    </citation>
    <scope>NUCLEOTIDE SEQUENCE [LARGE SCALE GENOMIC DNA]</scope>
    <source>
        <strain evidence="4 5">IBRC-M 10912</strain>
    </source>
</reference>
<dbReference type="AlphaFoldDB" id="A0ABD5P502"/>
<protein>
    <submittedName>
        <fullName evidence="4">Helix-turn-helix domain-containing protein</fullName>
    </submittedName>
</protein>
<name>A0ABD5P502_9EURY</name>
<evidence type="ECO:0000256" key="1">
    <source>
        <dbReference type="ARBA" id="ARBA00023015"/>
    </source>
</evidence>